<dbReference type="Proteomes" id="UP000736787">
    <property type="component" value="Unassembled WGS sequence"/>
</dbReference>
<feature type="transmembrane region" description="Helical" evidence="1">
    <location>
        <begin position="28"/>
        <end position="53"/>
    </location>
</feature>
<accession>A0A8T1CYZ9</accession>
<evidence type="ECO:0000256" key="1">
    <source>
        <dbReference type="SAM" id="Phobius"/>
    </source>
</evidence>
<organism evidence="3 4">
    <name type="scientific">Phytophthora cactorum</name>
    <dbReference type="NCBI Taxonomy" id="29920"/>
    <lineage>
        <taxon>Eukaryota</taxon>
        <taxon>Sar</taxon>
        <taxon>Stramenopiles</taxon>
        <taxon>Oomycota</taxon>
        <taxon>Peronosporomycetes</taxon>
        <taxon>Peronosporales</taxon>
        <taxon>Peronosporaceae</taxon>
        <taxon>Phytophthora</taxon>
    </lineage>
</organism>
<evidence type="ECO:0000313" key="4">
    <source>
        <dbReference type="Proteomes" id="UP000736787"/>
    </source>
</evidence>
<name>A0A8T1CYZ9_9STRA</name>
<keyword evidence="1" id="KW-0812">Transmembrane</keyword>
<comment type="caution">
    <text evidence="3">The sequence shown here is derived from an EMBL/GenBank/DDBJ whole genome shotgun (WGS) entry which is preliminary data.</text>
</comment>
<dbReference type="VEuPathDB" id="FungiDB:PC110_g11778"/>
<dbReference type="Proteomes" id="UP000774804">
    <property type="component" value="Unassembled WGS sequence"/>
</dbReference>
<reference evidence="3" key="1">
    <citation type="submission" date="2018-10" db="EMBL/GenBank/DDBJ databases">
        <title>Effector identification in a new, highly contiguous assembly of the strawberry crown rot pathogen Phytophthora cactorum.</title>
        <authorList>
            <person name="Armitage A.D."/>
            <person name="Nellist C.F."/>
            <person name="Bates H."/>
            <person name="Vickerstaff R.J."/>
            <person name="Harrison R.J."/>
        </authorList>
    </citation>
    <scope>NUCLEOTIDE SEQUENCE</scope>
    <source>
        <strain evidence="2">4032</strain>
        <strain evidence="3">4040</strain>
    </source>
</reference>
<keyword evidence="1" id="KW-1133">Transmembrane helix</keyword>
<keyword evidence="1" id="KW-0472">Membrane</keyword>
<proteinExistence type="predicted"/>
<protein>
    <submittedName>
        <fullName evidence="3">Uncharacterized protein</fullName>
    </submittedName>
</protein>
<dbReference type="EMBL" id="RCMI01000258">
    <property type="protein sequence ID" value="KAG2921848.1"/>
    <property type="molecule type" value="Genomic_DNA"/>
</dbReference>
<evidence type="ECO:0000313" key="3">
    <source>
        <dbReference type="EMBL" id="KAG2931801.1"/>
    </source>
</evidence>
<evidence type="ECO:0000313" key="2">
    <source>
        <dbReference type="EMBL" id="KAG2921848.1"/>
    </source>
</evidence>
<feature type="transmembrane region" description="Helical" evidence="1">
    <location>
        <begin position="59"/>
        <end position="77"/>
    </location>
</feature>
<gene>
    <name evidence="2" type="ORF">PC115_g9401</name>
    <name evidence="3" type="ORF">PC117_g13330</name>
</gene>
<sequence>MPHREYTILAISRPDSTIMGFFTPSPTINYNFVAGVYAFFTVLCAVLSVLHFYTSQVEGFYIVLVPFVPCFFWSLVVRNSWLKQPKTMVGANESKKDK</sequence>
<dbReference type="EMBL" id="RCMK01000388">
    <property type="protein sequence ID" value="KAG2931801.1"/>
    <property type="molecule type" value="Genomic_DNA"/>
</dbReference>
<dbReference type="AlphaFoldDB" id="A0A8T1CYZ9"/>